<organism evidence="1 2">
    <name type="scientific">Dyadobacter jiangsuensis</name>
    <dbReference type="NCBI Taxonomy" id="1591085"/>
    <lineage>
        <taxon>Bacteria</taxon>
        <taxon>Pseudomonadati</taxon>
        <taxon>Bacteroidota</taxon>
        <taxon>Cytophagia</taxon>
        <taxon>Cytophagales</taxon>
        <taxon>Spirosomataceae</taxon>
        <taxon>Dyadobacter</taxon>
    </lineage>
</organism>
<dbReference type="AlphaFoldDB" id="A0A2P8FP39"/>
<gene>
    <name evidence="1" type="ORF">CLV60_11639</name>
</gene>
<protein>
    <submittedName>
        <fullName evidence="1">Uncharacterized protein</fullName>
    </submittedName>
</protein>
<dbReference type="EMBL" id="PYAS01000016">
    <property type="protein sequence ID" value="PSL23484.1"/>
    <property type="molecule type" value="Genomic_DNA"/>
</dbReference>
<accession>A0A2P8FP39</accession>
<dbReference type="Proteomes" id="UP000241964">
    <property type="component" value="Unassembled WGS sequence"/>
</dbReference>
<evidence type="ECO:0000313" key="1">
    <source>
        <dbReference type="EMBL" id="PSL23484.1"/>
    </source>
</evidence>
<sequence length="87" mass="9746">MTFREFEDQLVDQTVNDSRNKSLAPFLGLTVKQLSKLSYGVSDERDKDGAVTHYVVTFHDDNPPKLLSKVKGLENGNMVILPPHVFG</sequence>
<name>A0A2P8FP39_9BACT</name>
<keyword evidence="2" id="KW-1185">Reference proteome</keyword>
<evidence type="ECO:0000313" key="2">
    <source>
        <dbReference type="Proteomes" id="UP000241964"/>
    </source>
</evidence>
<reference evidence="1 2" key="1">
    <citation type="submission" date="2018-03" db="EMBL/GenBank/DDBJ databases">
        <title>Genomic Encyclopedia of Archaeal and Bacterial Type Strains, Phase II (KMG-II): from individual species to whole genera.</title>
        <authorList>
            <person name="Goeker M."/>
        </authorList>
    </citation>
    <scope>NUCLEOTIDE SEQUENCE [LARGE SCALE GENOMIC DNA]</scope>
    <source>
        <strain evidence="1 2">DSM 29057</strain>
    </source>
</reference>
<comment type="caution">
    <text evidence="1">The sequence shown here is derived from an EMBL/GenBank/DDBJ whole genome shotgun (WGS) entry which is preliminary data.</text>
</comment>
<proteinExistence type="predicted"/>